<gene>
    <name evidence="1" type="ORF">F6X38_17630</name>
</gene>
<evidence type="ECO:0000313" key="2">
    <source>
        <dbReference type="Proteomes" id="UP000432089"/>
    </source>
</evidence>
<sequence>MMDATTVGRSRPDLPRWFAFAAIAAERWARAVASGGAGVAKTLSKRAAPACVGPHPPGSADASRMHDVGLGVF</sequence>
<reference evidence="1 2" key="1">
    <citation type="submission" date="2019-09" db="EMBL/GenBank/DDBJ databases">
        <title>YIM 132180 draft genome.</title>
        <authorList>
            <person name="Zhang K."/>
        </authorList>
    </citation>
    <scope>NUCLEOTIDE SEQUENCE [LARGE SCALE GENOMIC DNA]</scope>
    <source>
        <strain evidence="1 2">YIM 132180</strain>
    </source>
</reference>
<dbReference type="Proteomes" id="UP000432089">
    <property type="component" value="Unassembled WGS sequence"/>
</dbReference>
<organism evidence="1 2">
    <name type="scientific">Plantimonas leprariae</name>
    <dbReference type="NCBI Taxonomy" id="2615207"/>
    <lineage>
        <taxon>Bacteria</taxon>
        <taxon>Pseudomonadati</taxon>
        <taxon>Pseudomonadota</taxon>
        <taxon>Alphaproteobacteria</taxon>
        <taxon>Hyphomicrobiales</taxon>
        <taxon>Aurantimonadaceae</taxon>
        <taxon>Plantimonas</taxon>
    </lineage>
</organism>
<dbReference type="EMBL" id="VZDO01000015">
    <property type="protein sequence ID" value="KAB0677798.1"/>
    <property type="molecule type" value="Genomic_DNA"/>
</dbReference>
<accession>A0A7V7TVI0</accession>
<dbReference type="RefSeq" id="WP_150971939.1">
    <property type="nucleotide sequence ID" value="NZ_VZDO01000015.1"/>
</dbReference>
<keyword evidence="2" id="KW-1185">Reference proteome</keyword>
<dbReference type="AlphaFoldDB" id="A0A7V7TVI0"/>
<proteinExistence type="predicted"/>
<protein>
    <submittedName>
        <fullName evidence="1">Uncharacterized protein</fullName>
    </submittedName>
</protein>
<name>A0A7V7TVI0_9HYPH</name>
<evidence type="ECO:0000313" key="1">
    <source>
        <dbReference type="EMBL" id="KAB0677798.1"/>
    </source>
</evidence>
<comment type="caution">
    <text evidence="1">The sequence shown here is derived from an EMBL/GenBank/DDBJ whole genome shotgun (WGS) entry which is preliminary data.</text>
</comment>